<proteinExistence type="predicted"/>
<keyword evidence="1" id="KW-0614">Plasmid</keyword>
<name>A0A125Y9T3_BACC3</name>
<dbReference type="KEGG" id="bcx:BCA_A0120"/>
<evidence type="ECO:0000313" key="1">
    <source>
        <dbReference type="EMBL" id="ACO25673.1"/>
    </source>
</evidence>
<organism evidence="1 2">
    <name type="scientific">Bacillus cereus (strain 03BB102)</name>
    <dbReference type="NCBI Taxonomy" id="572264"/>
    <lineage>
        <taxon>Bacteria</taxon>
        <taxon>Bacillati</taxon>
        <taxon>Bacillota</taxon>
        <taxon>Bacilli</taxon>
        <taxon>Bacillales</taxon>
        <taxon>Bacillaceae</taxon>
        <taxon>Bacillus</taxon>
        <taxon>Bacillus cereus group</taxon>
    </lineage>
</organism>
<accession>A0A125Y9T3</accession>
<dbReference type="EMBL" id="CP001406">
    <property type="protein sequence ID" value="ACO25673.1"/>
    <property type="molecule type" value="Genomic_DNA"/>
</dbReference>
<sequence length="71" mass="8647">MRRNSSVCQRKSKSFYLQKITKVSDTTVRIQKNQTTYPLKNIGNRWFRYFDMRPVFGFYFIDQEIFCFKGS</sequence>
<protein>
    <submittedName>
        <fullName evidence="1">Uncharacterized protein</fullName>
    </submittedName>
</protein>
<dbReference type="AlphaFoldDB" id="A0A125Y9T3"/>
<dbReference type="Proteomes" id="UP000002210">
    <property type="component" value="Plasmid p03BB102_179"/>
</dbReference>
<reference evidence="1 2" key="1">
    <citation type="submission" date="2009-02" db="EMBL/GenBank/DDBJ databases">
        <title>Genome sequence of Bacillus cereus 03BB102.</title>
        <authorList>
            <person name="Dodson R.J."/>
            <person name="Jackson P."/>
            <person name="Munk A.C."/>
            <person name="Brettin T."/>
            <person name="Bruce D."/>
            <person name="Detter C."/>
            <person name="Tapia R."/>
            <person name="Han C."/>
            <person name="Sutton G."/>
            <person name="Sims D."/>
        </authorList>
    </citation>
    <scope>NUCLEOTIDE SEQUENCE [LARGE SCALE GENOMIC DNA]</scope>
    <source>
        <strain evidence="1 2">03BB102</strain>
        <plasmid evidence="2">Plasmid p03BB102_179</plasmid>
    </source>
</reference>
<gene>
    <name evidence="1" type="ordered locus">BCA_A0120</name>
</gene>
<evidence type="ECO:0000313" key="2">
    <source>
        <dbReference type="Proteomes" id="UP000002210"/>
    </source>
</evidence>
<geneLocation type="plasmid" evidence="1 2">
    <name>p03BB102_179</name>
</geneLocation>